<keyword evidence="4" id="KW-1185">Reference proteome</keyword>
<dbReference type="Proteomes" id="UP000070612">
    <property type="component" value="Unassembled WGS sequence"/>
</dbReference>
<evidence type="ECO:0000256" key="1">
    <source>
        <dbReference type="ARBA" id="ARBA00023125"/>
    </source>
</evidence>
<reference evidence="3 4" key="1">
    <citation type="submission" date="2015-07" db="EMBL/GenBank/DDBJ databases">
        <title>A draft genome sequence of Mycobacterium wolinskyi.</title>
        <authorList>
            <person name="de Man T.J."/>
            <person name="Perry K.A."/>
            <person name="Coulliette A.D."/>
            <person name="Jensen B."/>
            <person name="Toney N.C."/>
            <person name="Limbago B.M."/>
            <person name="Noble-Wang J."/>
        </authorList>
    </citation>
    <scope>NUCLEOTIDE SEQUENCE [LARGE SCALE GENOMIC DNA]</scope>
    <source>
        <strain evidence="3 4">CDC_01</strain>
    </source>
</reference>
<dbReference type="PROSITE" id="PS50937">
    <property type="entry name" value="HTH_MERR_2"/>
    <property type="match status" value="1"/>
</dbReference>
<accession>A0A132PIJ7</accession>
<name>A0A132PIJ7_9MYCO</name>
<dbReference type="AlphaFoldDB" id="A0A132PIJ7"/>
<dbReference type="EMBL" id="LGTW01000015">
    <property type="protein sequence ID" value="KWX22165.1"/>
    <property type="molecule type" value="Genomic_DNA"/>
</dbReference>
<sequence>MDVISIGEAAARLQMSPSALRYYDERGLVCPRMRRGGKRMYGPDELRRLAFLKIVHRLGLPLDTAAAVLDAPSEQWRQTVREQIAELDRVIAQAQGAQQFLTHALHCPTDHPARDCTTMTGALDRLVDGMSVEDLAAEQTGTRWTAD</sequence>
<dbReference type="PRINTS" id="PR00040">
    <property type="entry name" value="HTHMERR"/>
</dbReference>
<dbReference type="RefSeq" id="WP_067852501.1">
    <property type="nucleotide sequence ID" value="NZ_LGTW01000015.1"/>
</dbReference>
<comment type="caution">
    <text evidence="3">The sequence shown here is derived from an EMBL/GenBank/DDBJ whole genome shotgun (WGS) entry which is preliminary data.</text>
</comment>
<dbReference type="InterPro" id="IPR009061">
    <property type="entry name" value="DNA-bd_dom_put_sf"/>
</dbReference>
<dbReference type="SMART" id="SM00422">
    <property type="entry name" value="HTH_MERR"/>
    <property type="match status" value="1"/>
</dbReference>
<keyword evidence="1" id="KW-0238">DNA-binding</keyword>
<dbReference type="Gene3D" id="1.10.1660.10">
    <property type="match status" value="1"/>
</dbReference>
<evidence type="ECO:0000259" key="2">
    <source>
        <dbReference type="PROSITE" id="PS50937"/>
    </source>
</evidence>
<dbReference type="InterPro" id="IPR000551">
    <property type="entry name" value="MerR-type_HTH_dom"/>
</dbReference>
<protein>
    <submittedName>
        <fullName evidence="3">MerR family transcriptional regulator</fullName>
    </submittedName>
</protein>
<evidence type="ECO:0000313" key="3">
    <source>
        <dbReference type="EMBL" id="KWX22165.1"/>
    </source>
</evidence>
<dbReference type="GO" id="GO:0003677">
    <property type="term" value="F:DNA binding"/>
    <property type="evidence" value="ECO:0007669"/>
    <property type="project" value="UniProtKB-KW"/>
</dbReference>
<dbReference type="PANTHER" id="PTHR30204:SF97">
    <property type="entry name" value="MERR FAMILY REGULATORY PROTEIN"/>
    <property type="match status" value="1"/>
</dbReference>
<gene>
    <name evidence="3" type="ORF">AFM11_21985</name>
</gene>
<feature type="domain" description="HTH merR-type" evidence="2">
    <location>
        <begin position="3"/>
        <end position="71"/>
    </location>
</feature>
<dbReference type="GO" id="GO:0003700">
    <property type="term" value="F:DNA-binding transcription factor activity"/>
    <property type="evidence" value="ECO:0007669"/>
    <property type="project" value="InterPro"/>
</dbReference>
<dbReference type="PANTHER" id="PTHR30204">
    <property type="entry name" value="REDOX-CYCLING DRUG-SENSING TRANSCRIPTIONAL ACTIVATOR SOXR"/>
    <property type="match status" value="1"/>
</dbReference>
<proteinExistence type="predicted"/>
<dbReference type="STRING" id="59750.AWC31_04790"/>
<dbReference type="PATRIC" id="fig|59750.3.peg.1745"/>
<organism evidence="3 4">
    <name type="scientific">Mycolicibacterium wolinskyi</name>
    <dbReference type="NCBI Taxonomy" id="59750"/>
    <lineage>
        <taxon>Bacteria</taxon>
        <taxon>Bacillati</taxon>
        <taxon>Actinomycetota</taxon>
        <taxon>Actinomycetes</taxon>
        <taxon>Mycobacteriales</taxon>
        <taxon>Mycobacteriaceae</taxon>
        <taxon>Mycolicibacterium</taxon>
    </lineage>
</organism>
<dbReference type="SUPFAM" id="SSF46955">
    <property type="entry name" value="Putative DNA-binding domain"/>
    <property type="match status" value="1"/>
</dbReference>
<dbReference type="InterPro" id="IPR047057">
    <property type="entry name" value="MerR_fam"/>
</dbReference>
<evidence type="ECO:0000313" key="4">
    <source>
        <dbReference type="Proteomes" id="UP000070612"/>
    </source>
</evidence>
<dbReference type="Pfam" id="PF13411">
    <property type="entry name" value="MerR_1"/>
    <property type="match status" value="1"/>
</dbReference>